<dbReference type="Pfam" id="PF12671">
    <property type="entry name" value="Amidase_6"/>
    <property type="match status" value="1"/>
</dbReference>
<dbReference type="Proteomes" id="UP000190285">
    <property type="component" value="Unassembled WGS sequence"/>
</dbReference>
<accession>A0A1T5IXI3</accession>
<reference evidence="2 3" key="1">
    <citation type="submission" date="2017-02" db="EMBL/GenBank/DDBJ databases">
        <authorList>
            <person name="Peterson S.W."/>
        </authorList>
    </citation>
    <scope>NUCLEOTIDE SEQUENCE [LARGE SCALE GENOMIC DNA]</scope>
    <source>
        <strain evidence="2 3">M1</strain>
    </source>
</reference>
<evidence type="ECO:0000313" key="3">
    <source>
        <dbReference type="Proteomes" id="UP000190285"/>
    </source>
</evidence>
<gene>
    <name evidence="2" type="ORF">SAMN02194393_00844</name>
</gene>
<dbReference type="RefSeq" id="WP_079489542.1">
    <property type="nucleotide sequence ID" value="NZ_FUZT01000001.1"/>
</dbReference>
<dbReference type="EMBL" id="FUZT01000001">
    <property type="protein sequence ID" value="SKC43658.1"/>
    <property type="molecule type" value="Genomic_DNA"/>
</dbReference>
<feature type="domain" description="Putative amidase" evidence="1">
    <location>
        <begin position="4"/>
        <end position="155"/>
    </location>
</feature>
<protein>
    <submittedName>
        <fullName evidence="2">Putative amidase domain-containing protein</fullName>
    </submittedName>
</protein>
<dbReference type="PANTHER" id="PTHR40032">
    <property type="entry name" value="EXPORTED PROTEIN-RELATED"/>
    <property type="match status" value="1"/>
</dbReference>
<dbReference type="STRING" id="36842.SAMN02194393_00844"/>
<evidence type="ECO:0000313" key="2">
    <source>
        <dbReference type="EMBL" id="SKC43658.1"/>
    </source>
</evidence>
<dbReference type="AlphaFoldDB" id="A0A1T5IXI3"/>
<keyword evidence="3" id="KW-1185">Reference proteome</keyword>
<name>A0A1T5IXI3_9FIRM</name>
<dbReference type="OrthoDB" id="9812429at2"/>
<evidence type="ECO:0000259" key="1">
    <source>
        <dbReference type="Pfam" id="PF12671"/>
    </source>
</evidence>
<dbReference type="PANTHER" id="PTHR40032:SF1">
    <property type="entry name" value="EXPORTED PROTEIN"/>
    <property type="match status" value="1"/>
</dbReference>
<dbReference type="InterPro" id="IPR024301">
    <property type="entry name" value="Amidase_6"/>
</dbReference>
<sequence length="163" mass="19027">MLYSYNRLNAVNYARKWALKRNPNYTNFDEMGGDCSNFASQVIHAGDCPMNYDKYGWYYEGINNRAPAWTSVKYLHKFLIKNKGVGPVAAEGDVTDIQVGDLIQLKFHSIEDFAHSLIVVDIKYPKKIDNIFIATHTIDRIDYRLSNYMYKELRFLHILGFRK</sequence>
<proteinExistence type="predicted"/>
<organism evidence="2 3">
    <name type="scientific">Maledivibacter halophilus</name>
    <dbReference type="NCBI Taxonomy" id="36842"/>
    <lineage>
        <taxon>Bacteria</taxon>
        <taxon>Bacillati</taxon>
        <taxon>Bacillota</taxon>
        <taxon>Clostridia</taxon>
        <taxon>Peptostreptococcales</taxon>
        <taxon>Caminicellaceae</taxon>
        <taxon>Maledivibacter</taxon>
    </lineage>
</organism>